<dbReference type="EMBL" id="PUHP01002055">
    <property type="protein sequence ID" value="TQN64779.1"/>
    <property type="molecule type" value="Genomic_DNA"/>
</dbReference>
<organism evidence="1 2">
    <name type="scientific">Colletotrichum shisoi</name>
    <dbReference type="NCBI Taxonomy" id="2078593"/>
    <lineage>
        <taxon>Eukaryota</taxon>
        <taxon>Fungi</taxon>
        <taxon>Dikarya</taxon>
        <taxon>Ascomycota</taxon>
        <taxon>Pezizomycotina</taxon>
        <taxon>Sordariomycetes</taxon>
        <taxon>Hypocreomycetidae</taxon>
        <taxon>Glomerellales</taxon>
        <taxon>Glomerellaceae</taxon>
        <taxon>Colletotrichum</taxon>
        <taxon>Colletotrichum destructivum species complex</taxon>
    </lineage>
</organism>
<gene>
    <name evidence="1" type="ORF">CSHISOI_10678</name>
</gene>
<protein>
    <submittedName>
        <fullName evidence="1">Uncharacterized protein</fullName>
    </submittedName>
</protein>
<keyword evidence="2" id="KW-1185">Reference proteome</keyword>
<name>A0A5Q4BDY8_9PEZI</name>
<sequence length="68" mass="7524">MIDLFTPNSNSLSLSIVCLVDDEIDPVAEFRDGTRLFIQPMGPLGVPRGRVSEASLWTRTTGMILMLE</sequence>
<accession>A0A5Q4BDY8</accession>
<proteinExistence type="predicted"/>
<dbReference type="AlphaFoldDB" id="A0A5Q4BDY8"/>
<dbReference type="Proteomes" id="UP000326340">
    <property type="component" value="Unassembled WGS sequence"/>
</dbReference>
<reference evidence="1 2" key="1">
    <citation type="journal article" date="2019" name="Sci. Rep.">
        <title>Colletotrichum shisoi sp. nov., an anthracnose pathogen of Perilla frutescens in Japan: molecular phylogenetic, morphological and genomic evidence.</title>
        <authorList>
            <person name="Gan P."/>
            <person name="Tsushima A."/>
            <person name="Hiroyama R."/>
            <person name="Narusaka M."/>
            <person name="Takano Y."/>
            <person name="Narusaka Y."/>
            <person name="Kawaradani M."/>
            <person name="Damm U."/>
            <person name="Shirasu K."/>
        </authorList>
    </citation>
    <scope>NUCLEOTIDE SEQUENCE [LARGE SCALE GENOMIC DNA]</scope>
    <source>
        <strain evidence="1 2">PG-2018a</strain>
    </source>
</reference>
<evidence type="ECO:0000313" key="1">
    <source>
        <dbReference type="EMBL" id="TQN64779.1"/>
    </source>
</evidence>
<comment type="caution">
    <text evidence="1">The sequence shown here is derived from an EMBL/GenBank/DDBJ whole genome shotgun (WGS) entry which is preliminary data.</text>
</comment>
<evidence type="ECO:0000313" key="2">
    <source>
        <dbReference type="Proteomes" id="UP000326340"/>
    </source>
</evidence>